<sequence length="77" mass="9149">MTIEQYYKKIGVKNHDEFLALKEKIWSNAKNDCNEQFKALGIENFEDFIKWYDNNYKGIPIGVFVNPVPEQYKVQSE</sequence>
<dbReference type="RefSeq" id="WP_271011988.1">
    <property type="nucleotide sequence ID" value="NZ_JAQIFT010000040.1"/>
</dbReference>
<dbReference type="AlphaFoldDB" id="A0AA42J0Y1"/>
<reference evidence="1" key="1">
    <citation type="journal article" date="2023" name="Int. J. Syst. Evol. Microbiol.">
        <title>&lt;i&gt;Holtiella tumoricola&lt;/i&gt; gen. nov. sp. nov., isolated from a human clinical sample.</title>
        <authorList>
            <person name="Allen-Vercoe E."/>
            <person name="Daigneault M.C."/>
            <person name="Vancuren S.J."/>
            <person name="Cochrane K."/>
            <person name="O'Neal L.L."/>
            <person name="Sankaranarayanan K."/>
            <person name="Lawson P.A."/>
        </authorList>
    </citation>
    <scope>NUCLEOTIDE SEQUENCE</scope>
    <source>
        <strain evidence="1">CC70A</strain>
    </source>
</reference>
<dbReference type="Proteomes" id="UP001169242">
    <property type="component" value="Unassembled WGS sequence"/>
</dbReference>
<evidence type="ECO:0000313" key="2">
    <source>
        <dbReference type="Proteomes" id="UP001169242"/>
    </source>
</evidence>
<evidence type="ECO:0000313" key="1">
    <source>
        <dbReference type="EMBL" id="MDA3731626.1"/>
    </source>
</evidence>
<name>A0AA42J0Y1_9FIRM</name>
<protein>
    <submittedName>
        <fullName evidence="1">Uncharacterized protein</fullName>
    </submittedName>
</protein>
<proteinExistence type="predicted"/>
<dbReference type="EMBL" id="JAQIFT010000040">
    <property type="protein sequence ID" value="MDA3731626.1"/>
    <property type="molecule type" value="Genomic_DNA"/>
</dbReference>
<keyword evidence="2" id="KW-1185">Reference proteome</keyword>
<accession>A0AA42J0Y1</accession>
<gene>
    <name evidence="1" type="ORF">PBV87_09075</name>
</gene>
<comment type="caution">
    <text evidence="1">The sequence shown here is derived from an EMBL/GenBank/DDBJ whole genome shotgun (WGS) entry which is preliminary data.</text>
</comment>
<organism evidence="1 2">
    <name type="scientific">Holtiella tumoricola</name>
    <dbReference type="NCBI Taxonomy" id="3018743"/>
    <lineage>
        <taxon>Bacteria</taxon>
        <taxon>Bacillati</taxon>
        <taxon>Bacillota</taxon>
        <taxon>Clostridia</taxon>
        <taxon>Lachnospirales</taxon>
        <taxon>Cellulosilyticaceae</taxon>
        <taxon>Holtiella</taxon>
    </lineage>
</organism>